<evidence type="ECO:0000313" key="1">
    <source>
        <dbReference type="EMBL" id="MDI2098802.1"/>
    </source>
</evidence>
<reference evidence="1 2" key="1">
    <citation type="submission" date="2023-04" db="EMBL/GenBank/DDBJ databases">
        <title>Klugiella caeni sp. nov. isolated from the sludge of biochemical tank.</title>
        <authorList>
            <person name="Geng K."/>
        </authorList>
    </citation>
    <scope>NUCLEOTIDE SEQUENCE [LARGE SCALE GENOMIC DNA]</scope>
    <source>
        <strain evidence="1 2">YN-L-19</strain>
    </source>
</reference>
<gene>
    <name evidence="1" type="ORF">QF206_07465</name>
</gene>
<accession>A0AAW6TB35</accession>
<protein>
    <recommendedName>
        <fullName evidence="3">CPXCG motif-containing cysteine-rich protein</fullName>
    </recommendedName>
</protein>
<comment type="caution">
    <text evidence="1">The sequence shown here is derived from an EMBL/GenBank/DDBJ whole genome shotgun (WGS) entry which is preliminary data.</text>
</comment>
<evidence type="ECO:0000313" key="2">
    <source>
        <dbReference type="Proteomes" id="UP001321506"/>
    </source>
</evidence>
<sequence>MGSDAEYETDAGDPACWLDLVCPACGRVIEEYPHECLAAR</sequence>
<proteinExistence type="predicted"/>
<name>A0AAW6TB35_9MICO</name>
<keyword evidence="2" id="KW-1185">Reference proteome</keyword>
<organism evidence="1 2">
    <name type="scientific">Ruicaihuangia caeni</name>
    <dbReference type="NCBI Taxonomy" id="3042517"/>
    <lineage>
        <taxon>Bacteria</taxon>
        <taxon>Bacillati</taxon>
        <taxon>Actinomycetota</taxon>
        <taxon>Actinomycetes</taxon>
        <taxon>Micrococcales</taxon>
        <taxon>Microbacteriaceae</taxon>
        <taxon>Ruicaihuangia</taxon>
    </lineage>
</organism>
<evidence type="ECO:0008006" key="3">
    <source>
        <dbReference type="Google" id="ProtNLM"/>
    </source>
</evidence>
<dbReference type="RefSeq" id="WP_281488578.1">
    <property type="nucleotide sequence ID" value="NZ_CP159582.1"/>
</dbReference>
<dbReference type="EMBL" id="JASATX010000002">
    <property type="protein sequence ID" value="MDI2098802.1"/>
    <property type="molecule type" value="Genomic_DNA"/>
</dbReference>
<dbReference type="Proteomes" id="UP001321506">
    <property type="component" value="Unassembled WGS sequence"/>
</dbReference>
<dbReference type="AlphaFoldDB" id="A0AAW6TB35"/>